<proteinExistence type="predicted"/>
<reference evidence="2 3" key="1">
    <citation type="submission" date="2020-02" db="EMBL/GenBank/DDBJ databases">
        <title>Complete genome of Muricauda sp. 501str8.</title>
        <authorList>
            <person name="Dong B."/>
            <person name="Zhu S."/>
            <person name="Yang J."/>
            <person name="Chen J."/>
        </authorList>
    </citation>
    <scope>NUCLEOTIDE SEQUENCE [LARGE SCALE GENOMIC DNA]</scope>
    <source>
        <strain evidence="2 3">501str8</strain>
    </source>
</reference>
<protein>
    <submittedName>
        <fullName evidence="2">Type II toxin-antitoxin system RelE/ParE family toxin</fullName>
    </submittedName>
</protein>
<dbReference type="Pfam" id="PF05016">
    <property type="entry name" value="ParE_toxin"/>
    <property type="match status" value="1"/>
</dbReference>
<evidence type="ECO:0000313" key="2">
    <source>
        <dbReference type="EMBL" id="QII43594.1"/>
    </source>
</evidence>
<dbReference type="KEGG" id="mut:GVT53_02480"/>
<evidence type="ECO:0000256" key="1">
    <source>
        <dbReference type="ARBA" id="ARBA00022649"/>
    </source>
</evidence>
<sequence length="101" mass="12186">MTYKFQILEAADQDIAEAILQYEDIRKGLSVDFELCLEEGYSDILNTPLGYQVRYRDVRIKFIRRFPYGIHYMVEDDMITVISVFHQSRSPRKWFKRLKEK</sequence>
<dbReference type="AlphaFoldDB" id="A0A6G7IZ52"/>
<dbReference type="RefSeq" id="WP_166247264.1">
    <property type="nucleotide sequence ID" value="NZ_CP049616.1"/>
</dbReference>
<dbReference type="InterPro" id="IPR007712">
    <property type="entry name" value="RelE/ParE_toxin"/>
</dbReference>
<dbReference type="EMBL" id="CP049616">
    <property type="protein sequence ID" value="QII43594.1"/>
    <property type="molecule type" value="Genomic_DNA"/>
</dbReference>
<keyword evidence="1" id="KW-1277">Toxin-antitoxin system</keyword>
<accession>A0A6G7IZ52</accession>
<dbReference type="Proteomes" id="UP000502928">
    <property type="component" value="Chromosome"/>
</dbReference>
<gene>
    <name evidence="2" type="ORF">GVT53_02480</name>
</gene>
<keyword evidence="3" id="KW-1185">Reference proteome</keyword>
<dbReference type="InterPro" id="IPR035093">
    <property type="entry name" value="RelE/ParE_toxin_dom_sf"/>
</dbReference>
<evidence type="ECO:0000313" key="3">
    <source>
        <dbReference type="Proteomes" id="UP000502928"/>
    </source>
</evidence>
<name>A0A6G7IZ52_9FLAO</name>
<organism evidence="2 3">
    <name type="scientific">Flagellimonas oceani</name>
    <dbReference type="NCBI Taxonomy" id="2698672"/>
    <lineage>
        <taxon>Bacteria</taxon>
        <taxon>Pseudomonadati</taxon>
        <taxon>Bacteroidota</taxon>
        <taxon>Flavobacteriia</taxon>
        <taxon>Flavobacteriales</taxon>
        <taxon>Flavobacteriaceae</taxon>
        <taxon>Flagellimonas</taxon>
    </lineage>
</organism>
<dbReference type="Gene3D" id="3.30.2310.20">
    <property type="entry name" value="RelE-like"/>
    <property type="match status" value="1"/>
</dbReference>